<organism evidence="1 2">
    <name type="scientific">Smallanthus sonchifolius</name>
    <dbReference type="NCBI Taxonomy" id="185202"/>
    <lineage>
        <taxon>Eukaryota</taxon>
        <taxon>Viridiplantae</taxon>
        <taxon>Streptophyta</taxon>
        <taxon>Embryophyta</taxon>
        <taxon>Tracheophyta</taxon>
        <taxon>Spermatophyta</taxon>
        <taxon>Magnoliopsida</taxon>
        <taxon>eudicotyledons</taxon>
        <taxon>Gunneridae</taxon>
        <taxon>Pentapetalae</taxon>
        <taxon>asterids</taxon>
        <taxon>campanulids</taxon>
        <taxon>Asterales</taxon>
        <taxon>Asteraceae</taxon>
        <taxon>Asteroideae</taxon>
        <taxon>Heliantheae alliance</taxon>
        <taxon>Millerieae</taxon>
        <taxon>Smallanthus</taxon>
    </lineage>
</organism>
<keyword evidence="2" id="KW-1185">Reference proteome</keyword>
<name>A0ACB9BZ69_9ASTR</name>
<sequence length="158" mass="17902">MRDKGGHGWKGLHQHICLWLGETLDSHVLTEVSYLILTGLPQYMDDAHIFCIIKHMCVLHVDLGPDVTIVVLTALIKFNPCVAESYAKHSQWFASTAQEALHVLTEFAQTRPKNLWPELMEALSSMLQIIETHMLEWQTRSSGIKFVLALAEVERALP</sequence>
<protein>
    <submittedName>
        <fullName evidence="1">Uncharacterized protein</fullName>
    </submittedName>
</protein>
<reference evidence="1 2" key="2">
    <citation type="journal article" date="2022" name="Mol. Ecol. Resour.">
        <title>The genomes of chicory, endive, great burdock and yacon provide insights into Asteraceae paleo-polyploidization history and plant inulin production.</title>
        <authorList>
            <person name="Fan W."/>
            <person name="Wang S."/>
            <person name="Wang H."/>
            <person name="Wang A."/>
            <person name="Jiang F."/>
            <person name="Liu H."/>
            <person name="Zhao H."/>
            <person name="Xu D."/>
            <person name="Zhang Y."/>
        </authorList>
    </citation>
    <scope>NUCLEOTIDE SEQUENCE [LARGE SCALE GENOMIC DNA]</scope>
    <source>
        <strain evidence="2">cv. Yunnan</strain>
        <tissue evidence="1">Leaves</tissue>
    </source>
</reference>
<dbReference type="Proteomes" id="UP001056120">
    <property type="component" value="Linkage Group LG22"/>
</dbReference>
<proteinExistence type="predicted"/>
<accession>A0ACB9BZ69</accession>
<comment type="caution">
    <text evidence="1">The sequence shown here is derived from an EMBL/GenBank/DDBJ whole genome shotgun (WGS) entry which is preliminary data.</text>
</comment>
<dbReference type="EMBL" id="CM042039">
    <property type="protein sequence ID" value="KAI3727303.1"/>
    <property type="molecule type" value="Genomic_DNA"/>
</dbReference>
<reference evidence="2" key="1">
    <citation type="journal article" date="2022" name="Mol. Ecol. Resour.">
        <title>The genomes of chicory, endive, great burdock and yacon provide insights into Asteraceae palaeo-polyploidization history and plant inulin production.</title>
        <authorList>
            <person name="Fan W."/>
            <person name="Wang S."/>
            <person name="Wang H."/>
            <person name="Wang A."/>
            <person name="Jiang F."/>
            <person name="Liu H."/>
            <person name="Zhao H."/>
            <person name="Xu D."/>
            <person name="Zhang Y."/>
        </authorList>
    </citation>
    <scope>NUCLEOTIDE SEQUENCE [LARGE SCALE GENOMIC DNA]</scope>
    <source>
        <strain evidence="2">cv. Yunnan</strain>
    </source>
</reference>
<evidence type="ECO:0000313" key="1">
    <source>
        <dbReference type="EMBL" id="KAI3727303.1"/>
    </source>
</evidence>
<evidence type="ECO:0000313" key="2">
    <source>
        <dbReference type="Proteomes" id="UP001056120"/>
    </source>
</evidence>
<gene>
    <name evidence="1" type="ORF">L1987_67116</name>
</gene>